<evidence type="ECO:0000313" key="2">
    <source>
        <dbReference type="Proteomes" id="UP000017836"/>
    </source>
</evidence>
<proteinExistence type="predicted"/>
<gene>
    <name evidence="1" type="ORF">AMTR_s00005p00260170</name>
</gene>
<protein>
    <submittedName>
        <fullName evidence="1">Uncharacterized protein</fullName>
    </submittedName>
</protein>
<name>W1PAJ3_AMBTC</name>
<dbReference type="EMBL" id="KI393866">
    <property type="protein sequence ID" value="ERN06917.1"/>
    <property type="molecule type" value="Genomic_DNA"/>
</dbReference>
<dbReference type="Proteomes" id="UP000017836">
    <property type="component" value="Unassembled WGS sequence"/>
</dbReference>
<evidence type="ECO:0000313" key="1">
    <source>
        <dbReference type="EMBL" id="ERN06917.1"/>
    </source>
</evidence>
<dbReference type="Gramene" id="ERN06917">
    <property type="protein sequence ID" value="ERN06917"/>
    <property type="gene ID" value="AMTR_s00005p00260170"/>
</dbReference>
<reference evidence="2" key="1">
    <citation type="journal article" date="2013" name="Science">
        <title>The Amborella genome and the evolution of flowering plants.</title>
        <authorList>
            <consortium name="Amborella Genome Project"/>
        </authorList>
    </citation>
    <scope>NUCLEOTIDE SEQUENCE [LARGE SCALE GENOMIC DNA]</scope>
</reference>
<accession>W1PAJ3</accession>
<keyword evidence="2" id="KW-1185">Reference proteome</keyword>
<sequence>MLSGKRTRDFLPREFPYGDGPYRVDLDSILSSPVEPESDEEDYLSGLAQRMAGSVLDDDEKVHMEQFSWVGDGGFGNQKVLF</sequence>
<dbReference type="HOGENOM" id="CLU_2629065_0_0_1"/>
<organism evidence="1 2">
    <name type="scientific">Amborella trichopoda</name>
    <dbReference type="NCBI Taxonomy" id="13333"/>
    <lineage>
        <taxon>Eukaryota</taxon>
        <taxon>Viridiplantae</taxon>
        <taxon>Streptophyta</taxon>
        <taxon>Embryophyta</taxon>
        <taxon>Tracheophyta</taxon>
        <taxon>Spermatophyta</taxon>
        <taxon>Magnoliopsida</taxon>
        <taxon>Amborellales</taxon>
        <taxon>Amborellaceae</taxon>
        <taxon>Amborella</taxon>
    </lineage>
</organism>
<dbReference type="AlphaFoldDB" id="W1PAJ3"/>